<accession>A0A9Q1FNU7</accession>
<gene>
    <name evidence="1" type="ORF">SKAU_G00122460</name>
</gene>
<reference evidence="1" key="1">
    <citation type="journal article" date="2023" name="Science">
        <title>Genome structures resolve the early diversification of teleost fishes.</title>
        <authorList>
            <person name="Parey E."/>
            <person name="Louis A."/>
            <person name="Montfort J."/>
            <person name="Bouchez O."/>
            <person name="Roques C."/>
            <person name="Iampietro C."/>
            <person name="Lluch J."/>
            <person name="Castinel A."/>
            <person name="Donnadieu C."/>
            <person name="Desvignes T."/>
            <person name="Floi Bucao C."/>
            <person name="Jouanno E."/>
            <person name="Wen M."/>
            <person name="Mejri S."/>
            <person name="Dirks R."/>
            <person name="Jansen H."/>
            <person name="Henkel C."/>
            <person name="Chen W.J."/>
            <person name="Zahm M."/>
            <person name="Cabau C."/>
            <person name="Klopp C."/>
            <person name="Thompson A.W."/>
            <person name="Robinson-Rechavi M."/>
            <person name="Braasch I."/>
            <person name="Lecointre G."/>
            <person name="Bobe J."/>
            <person name="Postlethwait J.H."/>
            <person name="Berthelot C."/>
            <person name="Roest Crollius H."/>
            <person name="Guiguen Y."/>
        </authorList>
    </citation>
    <scope>NUCLEOTIDE SEQUENCE</scope>
    <source>
        <strain evidence="1">WJC10195</strain>
    </source>
</reference>
<name>A0A9Q1FNU7_SYNKA</name>
<dbReference type="EMBL" id="JAINUF010000004">
    <property type="protein sequence ID" value="KAJ8363415.1"/>
    <property type="molecule type" value="Genomic_DNA"/>
</dbReference>
<proteinExistence type="predicted"/>
<keyword evidence="2" id="KW-1185">Reference proteome</keyword>
<evidence type="ECO:0000313" key="1">
    <source>
        <dbReference type="EMBL" id="KAJ8363415.1"/>
    </source>
</evidence>
<sequence>MRSVFQNPAACFRLSPHLTPDDSPLRNSHSSERPYCFPSSPNGLNAQLHFHSSWLIRLSQLMAESRQSGLVYSDELLLPPLLSQGPGAAGHVTHRRLRETCAGQRCYITPTRPPAKVHKHPAASVHAREHFSALRRAGPGGGEGRRSSQQPVCYCSPSGADKPIRSVQASTCSKVYLLKRDLGFGELGLAGYRVEYLAGRHISLAAAARRGRKA</sequence>
<protein>
    <submittedName>
        <fullName evidence="1">Uncharacterized protein</fullName>
    </submittedName>
</protein>
<comment type="caution">
    <text evidence="1">The sequence shown here is derived from an EMBL/GenBank/DDBJ whole genome shotgun (WGS) entry which is preliminary data.</text>
</comment>
<dbReference type="Proteomes" id="UP001152622">
    <property type="component" value="Chromosome 4"/>
</dbReference>
<evidence type="ECO:0000313" key="2">
    <source>
        <dbReference type="Proteomes" id="UP001152622"/>
    </source>
</evidence>
<organism evidence="1 2">
    <name type="scientific">Synaphobranchus kaupii</name>
    <name type="common">Kaup's arrowtooth eel</name>
    <dbReference type="NCBI Taxonomy" id="118154"/>
    <lineage>
        <taxon>Eukaryota</taxon>
        <taxon>Metazoa</taxon>
        <taxon>Chordata</taxon>
        <taxon>Craniata</taxon>
        <taxon>Vertebrata</taxon>
        <taxon>Euteleostomi</taxon>
        <taxon>Actinopterygii</taxon>
        <taxon>Neopterygii</taxon>
        <taxon>Teleostei</taxon>
        <taxon>Anguilliformes</taxon>
        <taxon>Synaphobranchidae</taxon>
        <taxon>Synaphobranchus</taxon>
    </lineage>
</organism>
<dbReference type="AlphaFoldDB" id="A0A9Q1FNU7"/>